<dbReference type="Proteomes" id="UP000224877">
    <property type="component" value="Segment"/>
</dbReference>
<sequence>MRIEQYLTECLVTESMASNNASVKIEKLLKTLNLNHDKGGFEPFGKDGKAMFLTVMKEVINGVFDDINYSDLKDLNKGLFGKDSTKIEDAKNKNFMKKAVLIDSEIQKVVHSISKIVKWDAVVFVEAMNQYLQSQGFNLKLIHEKQDK</sequence>
<proteinExistence type="predicted"/>
<protein>
    <submittedName>
        <fullName evidence="1">Uncharacterized protein</fullName>
    </submittedName>
</protein>
<dbReference type="EMBL" id="LC168164">
    <property type="protein sequence ID" value="BAV39330.1"/>
    <property type="molecule type" value="Genomic_DNA"/>
</dbReference>
<evidence type="ECO:0000313" key="2">
    <source>
        <dbReference type="Proteomes" id="UP000224877"/>
    </source>
</evidence>
<organism evidence="1 2">
    <name type="scientific">Tenacibaculum phage pT24</name>
    <dbReference type="NCBI Taxonomy" id="1880590"/>
    <lineage>
        <taxon>Viruses</taxon>
        <taxon>Duplodnaviria</taxon>
        <taxon>Heunggongvirae</taxon>
        <taxon>Uroviricota</taxon>
        <taxon>Caudoviricetes</taxon>
        <taxon>Kungbxnavirus</taxon>
        <taxon>Kungbxnavirus pT24</taxon>
    </lineage>
</organism>
<evidence type="ECO:0000313" key="1">
    <source>
        <dbReference type="EMBL" id="BAV39330.1"/>
    </source>
</evidence>
<name>A0A1B4XWZ5_9CAUD</name>
<accession>A0A1B4XWZ5</accession>
<reference evidence="1 2" key="1">
    <citation type="submission" date="2016-07" db="EMBL/GenBank/DDBJ databases">
        <title>Characterization of three bacteriophages infecting bacteria isolated from shrimp culture pond water.</title>
        <authorList>
            <person name="Khoa H.V."/>
        </authorList>
    </citation>
    <scope>NUCLEOTIDE SEQUENCE [LARGE SCALE GENOMIC DNA]</scope>
</reference>
<keyword evidence="2" id="KW-1185">Reference proteome</keyword>
<gene>
    <name evidence="1" type="ORF">BPT24_206</name>
</gene>